<sequence length="418" mass="42531">MSDTPAKDRPRQLTLAVGFVIGGSLFLLLQIFDTVGRLSSVDTRDAVSEWLASPAGEGLGADVSTVLGLMRVGLTVAAVCAAVALAAGGFVLQRHRGARIALSVVAVPLLLTAPLTGGIFGAVVAASIGLMWSGPARDWYAGRPVRETPAWPARRSTGPDDSRGSVGGTPPSAPGASPALRPEAEAPRISTATTSDAPGATPGWGAPRGEVAPGAPGAPGGQGAAPARLGVPRPVTVACLLTWVFAGGAAVLYAISVVALLVAPDSVTEALRSSPQWQEATQQAGLSEDLLVPALVASCVIGGGWALGACLLAWFTRRRHDWARILLIVSAGVTFLFALAAFPVGLVVQLAAAVTIGLLFHAETRAWFAHRPTLPPPPSGPPSGPPAPPHAPPHDGQHGEHGQQGPPPPQQGGHRGPW</sequence>
<feature type="region of interest" description="Disordered" evidence="1">
    <location>
        <begin position="371"/>
        <end position="418"/>
    </location>
</feature>
<evidence type="ECO:0000313" key="4">
    <source>
        <dbReference type="Proteomes" id="UP000198859"/>
    </source>
</evidence>
<evidence type="ECO:0000256" key="1">
    <source>
        <dbReference type="SAM" id="MobiDB-lite"/>
    </source>
</evidence>
<name>A0A1H1WN34_9ACTN</name>
<reference evidence="4" key="1">
    <citation type="submission" date="2016-10" db="EMBL/GenBank/DDBJ databases">
        <authorList>
            <person name="Varghese N."/>
            <person name="Submissions S."/>
        </authorList>
    </citation>
    <scope>NUCLEOTIDE SEQUENCE [LARGE SCALE GENOMIC DNA]</scope>
    <source>
        <strain evidence="4">DSM 22127</strain>
    </source>
</reference>
<dbReference type="Proteomes" id="UP000198859">
    <property type="component" value="Chromosome I"/>
</dbReference>
<keyword evidence="2" id="KW-0472">Membrane</keyword>
<feature type="transmembrane region" description="Helical" evidence="2">
    <location>
        <begin position="72"/>
        <end position="92"/>
    </location>
</feature>
<protein>
    <submittedName>
        <fullName evidence="3">Uncharacterized protein</fullName>
    </submittedName>
</protein>
<dbReference type="RefSeq" id="WP_091731652.1">
    <property type="nucleotide sequence ID" value="NZ_LT629757.1"/>
</dbReference>
<feature type="transmembrane region" description="Helical" evidence="2">
    <location>
        <begin position="12"/>
        <end position="32"/>
    </location>
</feature>
<evidence type="ECO:0000256" key="2">
    <source>
        <dbReference type="SAM" id="Phobius"/>
    </source>
</evidence>
<dbReference type="EMBL" id="LT629757">
    <property type="protein sequence ID" value="SDS97569.1"/>
    <property type="molecule type" value="Genomic_DNA"/>
</dbReference>
<feature type="transmembrane region" description="Helical" evidence="2">
    <location>
        <begin position="104"/>
        <end position="132"/>
    </location>
</feature>
<feature type="transmembrane region" description="Helical" evidence="2">
    <location>
        <begin position="240"/>
        <end position="263"/>
    </location>
</feature>
<gene>
    <name evidence="3" type="ORF">SAMN04488570_3187</name>
</gene>
<feature type="transmembrane region" description="Helical" evidence="2">
    <location>
        <begin position="290"/>
        <end position="315"/>
    </location>
</feature>
<organism evidence="3 4">
    <name type="scientific">Nocardioides scoriae</name>
    <dbReference type="NCBI Taxonomy" id="642780"/>
    <lineage>
        <taxon>Bacteria</taxon>
        <taxon>Bacillati</taxon>
        <taxon>Actinomycetota</taxon>
        <taxon>Actinomycetes</taxon>
        <taxon>Propionibacteriales</taxon>
        <taxon>Nocardioidaceae</taxon>
        <taxon>Nocardioides</taxon>
    </lineage>
</organism>
<proteinExistence type="predicted"/>
<dbReference type="AlphaFoldDB" id="A0A1H1WN34"/>
<evidence type="ECO:0000313" key="3">
    <source>
        <dbReference type="EMBL" id="SDS97569.1"/>
    </source>
</evidence>
<feature type="compositionally biased region" description="Low complexity" evidence="1">
    <location>
        <begin position="205"/>
        <end position="215"/>
    </location>
</feature>
<keyword evidence="2" id="KW-1133">Transmembrane helix</keyword>
<accession>A0A1H1WN34</accession>
<keyword evidence="2" id="KW-0812">Transmembrane</keyword>
<feature type="compositionally biased region" description="Pro residues" evidence="1">
    <location>
        <begin position="373"/>
        <end position="391"/>
    </location>
</feature>
<feature type="compositionally biased region" description="Low complexity" evidence="1">
    <location>
        <begin position="168"/>
        <end position="179"/>
    </location>
</feature>
<feature type="compositionally biased region" description="Basic and acidic residues" evidence="1">
    <location>
        <begin position="392"/>
        <end position="401"/>
    </location>
</feature>
<dbReference type="OrthoDB" id="3818504at2"/>
<feature type="transmembrane region" description="Helical" evidence="2">
    <location>
        <begin position="327"/>
        <end position="360"/>
    </location>
</feature>
<keyword evidence="4" id="KW-1185">Reference proteome</keyword>
<feature type="region of interest" description="Disordered" evidence="1">
    <location>
        <begin position="149"/>
        <end position="225"/>
    </location>
</feature>